<dbReference type="Pfam" id="PF07690">
    <property type="entry name" value="MFS_1"/>
    <property type="match status" value="1"/>
</dbReference>
<evidence type="ECO:0000256" key="5">
    <source>
        <dbReference type="ARBA" id="ARBA00023136"/>
    </source>
</evidence>
<evidence type="ECO:0000259" key="7">
    <source>
        <dbReference type="PROSITE" id="PS50850"/>
    </source>
</evidence>
<evidence type="ECO:0000256" key="3">
    <source>
        <dbReference type="ARBA" id="ARBA00022692"/>
    </source>
</evidence>
<name>A5G4H6_GEOUR</name>
<evidence type="ECO:0000256" key="4">
    <source>
        <dbReference type="ARBA" id="ARBA00022989"/>
    </source>
</evidence>
<dbReference type="KEGG" id="gur:Gura_2516"/>
<proteinExistence type="predicted"/>
<accession>A5G4H6</accession>
<dbReference type="InterPro" id="IPR050189">
    <property type="entry name" value="MFS_Efflux_Transporters"/>
</dbReference>
<dbReference type="InterPro" id="IPR020846">
    <property type="entry name" value="MFS_dom"/>
</dbReference>
<evidence type="ECO:0000256" key="6">
    <source>
        <dbReference type="SAM" id="Phobius"/>
    </source>
</evidence>
<gene>
    <name evidence="8" type="ordered locus">Gura_2516</name>
</gene>
<feature type="transmembrane region" description="Helical" evidence="6">
    <location>
        <begin position="225"/>
        <end position="243"/>
    </location>
</feature>
<dbReference type="PANTHER" id="PTHR43124:SF3">
    <property type="entry name" value="CHLORAMPHENICOL EFFLUX PUMP RV0191"/>
    <property type="match status" value="1"/>
</dbReference>
<keyword evidence="5 6" id="KW-0472">Membrane</keyword>
<feature type="transmembrane region" description="Helical" evidence="6">
    <location>
        <begin position="48"/>
        <end position="70"/>
    </location>
</feature>
<dbReference type="InterPro" id="IPR011701">
    <property type="entry name" value="MFS"/>
</dbReference>
<dbReference type="Proteomes" id="UP000006695">
    <property type="component" value="Chromosome"/>
</dbReference>
<feature type="transmembrane region" description="Helical" evidence="6">
    <location>
        <begin position="281"/>
        <end position="301"/>
    </location>
</feature>
<keyword evidence="9" id="KW-1185">Reference proteome</keyword>
<evidence type="ECO:0000313" key="9">
    <source>
        <dbReference type="Proteomes" id="UP000006695"/>
    </source>
</evidence>
<feature type="transmembrane region" description="Helical" evidence="6">
    <location>
        <begin position="161"/>
        <end position="183"/>
    </location>
</feature>
<keyword evidence="2" id="KW-1003">Cell membrane</keyword>
<comment type="subcellular location">
    <subcellularLocation>
        <location evidence="1">Cell membrane</location>
        <topology evidence="1">Multi-pass membrane protein</topology>
    </subcellularLocation>
</comment>
<keyword evidence="4 6" id="KW-1133">Transmembrane helix</keyword>
<dbReference type="Gene3D" id="1.20.1250.20">
    <property type="entry name" value="MFS general substrate transporter like domains"/>
    <property type="match status" value="1"/>
</dbReference>
<dbReference type="PANTHER" id="PTHR43124">
    <property type="entry name" value="PURINE EFFLUX PUMP PBUE"/>
    <property type="match status" value="1"/>
</dbReference>
<organism evidence="8 9">
    <name type="scientific">Geotalea uraniireducens (strain Rf4)</name>
    <name type="common">Geobacter uraniireducens</name>
    <dbReference type="NCBI Taxonomy" id="351605"/>
    <lineage>
        <taxon>Bacteria</taxon>
        <taxon>Pseudomonadati</taxon>
        <taxon>Thermodesulfobacteriota</taxon>
        <taxon>Desulfuromonadia</taxon>
        <taxon>Geobacterales</taxon>
        <taxon>Geobacteraceae</taxon>
        <taxon>Geotalea</taxon>
    </lineage>
</organism>
<evidence type="ECO:0000256" key="2">
    <source>
        <dbReference type="ARBA" id="ARBA00022475"/>
    </source>
</evidence>
<feature type="transmembrane region" description="Helical" evidence="6">
    <location>
        <begin position="249"/>
        <end position="274"/>
    </location>
</feature>
<keyword evidence="3 6" id="KW-0812">Transmembrane</keyword>
<feature type="domain" description="Major facilitator superfamily (MFS) profile" evidence="7">
    <location>
        <begin position="1"/>
        <end position="337"/>
    </location>
</feature>
<feature type="transmembrane region" description="Helical" evidence="6">
    <location>
        <begin position="313"/>
        <end position="333"/>
    </location>
</feature>
<reference evidence="8 9" key="1">
    <citation type="submission" date="2007-05" db="EMBL/GenBank/DDBJ databases">
        <title>Complete sequence of Geobacter uraniireducens Rf4.</title>
        <authorList>
            <consortium name="US DOE Joint Genome Institute"/>
            <person name="Copeland A."/>
            <person name="Lucas S."/>
            <person name="Lapidus A."/>
            <person name="Barry K."/>
            <person name="Detter J.C."/>
            <person name="Glavina del Rio T."/>
            <person name="Hammon N."/>
            <person name="Israni S."/>
            <person name="Dalin E."/>
            <person name="Tice H."/>
            <person name="Pitluck S."/>
            <person name="Chertkov O."/>
            <person name="Brettin T."/>
            <person name="Bruce D."/>
            <person name="Han C."/>
            <person name="Schmutz J."/>
            <person name="Larimer F."/>
            <person name="Land M."/>
            <person name="Hauser L."/>
            <person name="Kyrpides N."/>
            <person name="Mikhailova N."/>
            <person name="Shelobolina E."/>
            <person name="Aklujkar M."/>
            <person name="Lovley D."/>
            <person name="Richardson P."/>
        </authorList>
    </citation>
    <scope>NUCLEOTIDE SEQUENCE [LARGE SCALE GENOMIC DNA]</scope>
    <source>
        <strain evidence="8 9">Rf4</strain>
    </source>
</reference>
<dbReference type="SUPFAM" id="SSF103473">
    <property type="entry name" value="MFS general substrate transporter"/>
    <property type="match status" value="1"/>
</dbReference>
<feature type="transmembrane region" description="Helical" evidence="6">
    <location>
        <begin position="195"/>
        <end position="218"/>
    </location>
</feature>
<dbReference type="AlphaFoldDB" id="A5G4H6"/>
<feature type="transmembrane region" description="Helical" evidence="6">
    <location>
        <begin position="82"/>
        <end position="101"/>
    </location>
</feature>
<dbReference type="STRING" id="351605.Gura_2516"/>
<dbReference type="PROSITE" id="PS50850">
    <property type="entry name" value="MFS"/>
    <property type="match status" value="1"/>
</dbReference>
<evidence type="ECO:0000313" key="8">
    <source>
        <dbReference type="EMBL" id="ABQ26694.1"/>
    </source>
</evidence>
<evidence type="ECO:0000256" key="1">
    <source>
        <dbReference type="ARBA" id="ARBA00004651"/>
    </source>
</evidence>
<dbReference type="InterPro" id="IPR036259">
    <property type="entry name" value="MFS_trans_sf"/>
</dbReference>
<dbReference type="HOGENOM" id="CLU_001265_63_0_7"/>
<dbReference type="GO" id="GO:0005886">
    <property type="term" value="C:plasma membrane"/>
    <property type="evidence" value="ECO:0007669"/>
    <property type="project" value="UniProtKB-SubCell"/>
</dbReference>
<dbReference type="EMBL" id="CP000698">
    <property type="protein sequence ID" value="ABQ26694.1"/>
    <property type="molecule type" value="Genomic_DNA"/>
</dbReference>
<protein>
    <submittedName>
        <fullName evidence="8">Major facilitator superfamily MFS_1</fullName>
    </submittedName>
</protein>
<sequence length="354" mass="37518">MGVFSLPGVLIAIPGGIWADRHNIRVIGTFSLAMVVIGNTTAAFAQNYWWLIAGRLVAGVGAMMLAILGPQILTRLFDKGKIGFVMGIFNTSVPVGVLLSMNTLGLLGESLGWRNTLFACNGVAIVAYLLFRPLSSAPQAVEASGSPDAATSPRREIGVGIVLLASIWLLFNAACLSFLTFGMDLIAGIGKGLGASHFLVSSIMLGALVLSPFIGYLIDRFNYRYFYIVTAGIMMAASFLLLTRTDAPAPLIALLSIAVGLVPVSVFTLVLNVVGARHIGLGYGVLNTFLNVGNSLGPYVTGRTIDAVGFPEAGFYAMATYSGLMALVVFLMWRNQFNVRVAEAQPRRADSLAS</sequence>
<dbReference type="GO" id="GO:0022857">
    <property type="term" value="F:transmembrane transporter activity"/>
    <property type="evidence" value="ECO:0007669"/>
    <property type="project" value="InterPro"/>
</dbReference>